<comment type="caution">
    <text evidence="7">The sequence shown here is derived from an EMBL/GenBank/DDBJ whole genome shotgun (WGS) entry which is preliminary data.</text>
</comment>
<dbReference type="GO" id="GO:0005634">
    <property type="term" value="C:nucleus"/>
    <property type="evidence" value="ECO:0007669"/>
    <property type="project" value="UniProtKB-SubCell"/>
</dbReference>
<dbReference type="AlphaFoldDB" id="A0A9W8MST1"/>
<dbReference type="PANTHER" id="PTHR33572:SF3">
    <property type="entry name" value="VELVET COMPLEX SUBUNIT B"/>
    <property type="match status" value="1"/>
</dbReference>
<feature type="region of interest" description="Disordered" evidence="5">
    <location>
        <begin position="1"/>
        <end position="56"/>
    </location>
</feature>
<name>A0A9W8MST1_9AGAR</name>
<organism evidence="7 8">
    <name type="scientific">Agrocybe chaxingu</name>
    <dbReference type="NCBI Taxonomy" id="84603"/>
    <lineage>
        <taxon>Eukaryota</taxon>
        <taxon>Fungi</taxon>
        <taxon>Dikarya</taxon>
        <taxon>Basidiomycota</taxon>
        <taxon>Agaricomycotina</taxon>
        <taxon>Agaricomycetes</taxon>
        <taxon>Agaricomycetidae</taxon>
        <taxon>Agaricales</taxon>
        <taxon>Agaricineae</taxon>
        <taxon>Strophariaceae</taxon>
        <taxon>Agrocybe</taxon>
    </lineage>
</organism>
<evidence type="ECO:0000256" key="4">
    <source>
        <dbReference type="ARBA" id="ARBA00023242"/>
    </source>
</evidence>
<dbReference type="PANTHER" id="PTHR33572">
    <property type="entry name" value="SPORE DEVELOPMENT REGULATOR VOSA"/>
    <property type="match status" value="1"/>
</dbReference>
<dbReference type="OrthoDB" id="5599552at2759"/>
<dbReference type="Gene3D" id="2.60.40.3960">
    <property type="entry name" value="Velvet domain"/>
    <property type="match status" value="1"/>
</dbReference>
<sequence length="185" mass="20617">MSPETHARPYLPTSNANGSGSSSYAPYQEQTSPSSCSSGQSPVRTSPPGPQSYFSGYLLPSQAQPNVVHTVGDYPITEDLEADAGPRRRDDLAVKIEGTFILRYRMFDIFSRPFTQQNELAITAETYGGPFRVYSTKEFPGLAASTELTKHLARWGVRLNIRETERRRRKRPADGRRSPVSDDDD</sequence>
<feature type="domain" description="Velvet" evidence="6">
    <location>
        <begin position="1"/>
        <end position="162"/>
    </location>
</feature>
<dbReference type="InterPro" id="IPR037525">
    <property type="entry name" value="Velvet_dom"/>
</dbReference>
<keyword evidence="2" id="KW-0805">Transcription regulation</keyword>
<comment type="subcellular location">
    <subcellularLocation>
        <location evidence="1">Nucleus</location>
    </subcellularLocation>
</comment>
<dbReference type="Proteomes" id="UP001148786">
    <property type="component" value="Unassembled WGS sequence"/>
</dbReference>
<evidence type="ECO:0000313" key="8">
    <source>
        <dbReference type="Proteomes" id="UP001148786"/>
    </source>
</evidence>
<keyword evidence="8" id="KW-1185">Reference proteome</keyword>
<protein>
    <recommendedName>
        <fullName evidence="6">Velvet domain-containing protein</fullName>
    </recommendedName>
</protein>
<dbReference type="PROSITE" id="PS51821">
    <property type="entry name" value="VELVET"/>
    <property type="match status" value="1"/>
</dbReference>
<evidence type="ECO:0000256" key="5">
    <source>
        <dbReference type="SAM" id="MobiDB-lite"/>
    </source>
</evidence>
<dbReference type="InterPro" id="IPR038491">
    <property type="entry name" value="Velvet_dom_sf"/>
</dbReference>
<proteinExistence type="predicted"/>
<feature type="compositionally biased region" description="Low complexity" evidence="5">
    <location>
        <begin position="12"/>
        <end position="41"/>
    </location>
</feature>
<evidence type="ECO:0000313" key="7">
    <source>
        <dbReference type="EMBL" id="KAJ3507404.1"/>
    </source>
</evidence>
<feature type="region of interest" description="Disordered" evidence="5">
    <location>
        <begin position="164"/>
        <end position="185"/>
    </location>
</feature>
<evidence type="ECO:0000256" key="3">
    <source>
        <dbReference type="ARBA" id="ARBA00023163"/>
    </source>
</evidence>
<dbReference type="InterPro" id="IPR021740">
    <property type="entry name" value="Velvet"/>
</dbReference>
<keyword evidence="4" id="KW-0539">Nucleus</keyword>
<reference evidence="7" key="1">
    <citation type="submission" date="2022-07" db="EMBL/GenBank/DDBJ databases">
        <title>Genome Sequence of Agrocybe chaxingu.</title>
        <authorList>
            <person name="Buettner E."/>
        </authorList>
    </citation>
    <scope>NUCLEOTIDE SEQUENCE</scope>
    <source>
        <strain evidence="7">MP-N11</strain>
    </source>
</reference>
<keyword evidence="3" id="KW-0804">Transcription</keyword>
<dbReference type="Pfam" id="PF11754">
    <property type="entry name" value="Velvet"/>
    <property type="match status" value="1"/>
</dbReference>
<gene>
    <name evidence="7" type="ORF">NLJ89_g6322</name>
</gene>
<dbReference type="EMBL" id="JANKHO010000663">
    <property type="protein sequence ID" value="KAJ3507404.1"/>
    <property type="molecule type" value="Genomic_DNA"/>
</dbReference>
<evidence type="ECO:0000259" key="6">
    <source>
        <dbReference type="PROSITE" id="PS51821"/>
    </source>
</evidence>
<evidence type="ECO:0000256" key="2">
    <source>
        <dbReference type="ARBA" id="ARBA00023015"/>
    </source>
</evidence>
<evidence type="ECO:0000256" key="1">
    <source>
        <dbReference type="ARBA" id="ARBA00004123"/>
    </source>
</evidence>
<accession>A0A9W8MST1</accession>